<dbReference type="RefSeq" id="WP_098007216.1">
    <property type="nucleotide sequence ID" value="NZ_NVMX01000241.1"/>
</dbReference>
<comment type="caution">
    <text evidence="2">The sequence shown here is derived from an EMBL/GenBank/DDBJ whole genome shotgun (WGS) entry which is preliminary data.</text>
</comment>
<organism evidence="2 3">
    <name type="scientific">Bacillus cereus</name>
    <dbReference type="NCBI Taxonomy" id="1396"/>
    <lineage>
        <taxon>Bacteria</taxon>
        <taxon>Bacillati</taxon>
        <taxon>Bacillota</taxon>
        <taxon>Bacilli</taxon>
        <taxon>Bacillales</taxon>
        <taxon>Bacillaceae</taxon>
        <taxon>Bacillus</taxon>
        <taxon>Bacillus cereus group</taxon>
    </lineage>
</organism>
<feature type="coiled-coil region" evidence="1">
    <location>
        <begin position="83"/>
        <end position="110"/>
    </location>
</feature>
<gene>
    <name evidence="2" type="ORF">CON36_35095</name>
</gene>
<evidence type="ECO:0000256" key="1">
    <source>
        <dbReference type="SAM" id="Coils"/>
    </source>
</evidence>
<evidence type="ECO:0000313" key="3">
    <source>
        <dbReference type="Proteomes" id="UP000219922"/>
    </source>
</evidence>
<reference evidence="2 3" key="1">
    <citation type="submission" date="2017-09" db="EMBL/GenBank/DDBJ databases">
        <title>Large-scale bioinformatics analysis of Bacillus genomes uncovers conserved roles of natural products in bacterial physiology.</title>
        <authorList>
            <consortium name="Agbiome Team Llc"/>
            <person name="Bleich R.M."/>
            <person name="Grubbs K.J."/>
            <person name="Santa Maria K.C."/>
            <person name="Allen S.E."/>
            <person name="Farag S."/>
            <person name="Shank E.A."/>
            <person name="Bowers A."/>
        </authorList>
    </citation>
    <scope>NUCLEOTIDE SEQUENCE [LARGE SCALE GENOMIC DNA]</scope>
    <source>
        <strain evidence="2 3">AFS092789</strain>
    </source>
</reference>
<dbReference type="Proteomes" id="UP000219922">
    <property type="component" value="Unassembled WGS sequence"/>
</dbReference>
<protein>
    <submittedName>
        <fullName evidence="2">Uncharacterized protein</fullName>
    </submittedName>
</protein>
<dbReference type="AlphaFoldDB" id="A0A9X6SS47"/>
<accession>A0A9X6SS47</accession>
<evidence type="ECO:0000313" key="2">
    <source>
        <dbReference type="EMBL" id="PDZ94195.1"/>
    </source>
</evidence>
<keyword evidence="1" id="KW-0175">Coiled coil</keyword>
<dbReference type="EMBL" id="NVMX01000241">
    <property type="protein sequence ID" value="PDZ94195.1"/>
    <property type="molecule type" value="Genomic_DNA"/>
</dbReference>
<name>A0A9X6SS47_BACCE</name>
<sequence length="442" mass="52731">MKKNIVDLAIMEAASYMEKLNTSRIYQNIVEKYIDKHNKGIFVDFTFNTNTATGLFRYFEGIYNFKSSKEVTKPFSREKVIKISNLNSKVKKKRRELNDKEEVYKKIQSRYRKLALHFGLKIPKSYELPEDKFSHLIDAYSKGDTVHVSTSVLELELENIAKQIKIQYDLEAMLGKVSNNIPYVEYELKHIEEEFFKCVLRTYFSVIREHSSRLFDKEKVYVIYNEKEWLRMYKEERERTNNLNSIQTIGDASKIDTFMILFIQKNFNMFDLQVNKGEFSYAIGNHFTRTHFKNTPDEYNESNFEKWEKTLLSFQEQHSEFSVAVSVYNDIVASVGKNEESAHILLKYLFDKFPTELINEYNYITGEKRKAREKQTSFKPRSVEFPTIIQTFPNLNFVIRKVQDMKYWYALQQEKYNDVMCNISNDEYELKLYELTDDTDYE</sequence>
<proteinExistence type="predicted"/>